<dbReference type="RefSeq" id="WP_119910975.1">
    <property type="nucleotide sequence ID" value="NZ_QZCH01000014.1"/>
</dbReference>
<feature type="region of interest" description="Disordered" evidence="1">
    <location>
        <begin position="1"/>
        <end position="47"/>
    </location>
</feature>
<reference evidence="2 3" key="2">
    <citation type="submission" date="2019-01" db="EMBL/GenBank/DDBJ databases">
        <title>Motilimonas pumilus sp. nov., isolated from the gut of sea cucumber (Apostichopus japonicus).</title>
        <authorList>
            <person name="Wang F.-Q."/>
            <person name="Ren L.-H."/>
            <person name="Lin Y.-W."/>
            <person name="Sun G.-H."/>
            <person name="Du Z.-J."/>
            <person name="Zhao J.-X."/>
            <person name="Liu X.-J."/>
            <person name="Liu L.-J."/>
        </authorList>
    </citation>
    <scope>NUCLEOTIDE SEQUENCE [LARGE SCALE GENOMIC DNA]</scope>
    <source>
        <strain evidence="2 3">PLHSC7-2</strain>
    </source>
</reference>
<evidence type="ECO:0000313" key="2">
    <source>
        <dbReference type="EMBL" id="RJG42774.1"/>
    </source>
</evidence>
<keyword evidence="3" id="KW-1185">Reference proteome</keyword>
<accession>A0A418YE70</accession>
<protein>
    <submittedName>
        <fullName evidence="2">Uncharacterized protein</fullName>
    </submittedName>
</protein>
<evidence type="ECO:0000256" key="1">
    <source>
        <dbReference type="SAM" id="MobiDB-lite"/>
    </source>
</evidence>
<sequence length="272" mass="30396">MPVGGLVTGHSMGYQTQESQLQTQKQSVSSSEVMGQRSVSEANDDTATSSLRETFKRACSTIKSKLESMCQSISEGFSNKVSKPIQLMMSGKDITSERISNDFKQELKQDCLQKFRADMDTAISNLNSDTNSSQVLQQFAKDNQQTGVIETLTAYGQLFPEGMDFKQGSQGNLVTQRENRQQGMTTDTTQLQQFYQEHVAGDSGSYQRSAQLLLQQIETLDMVISSTQSDEQRDAALYDKQQIVNELSDVYEAVATEQYYQLATLVDKFVQQ</sequence>
<proteinExistence type="predicted"/>
<dbReference type="AlphaFoldDB" id="A0A418YE70"/>
<dbReference type="EMBL" id="QZCH01000014">
    <property type="protein sequence ID" value="RJG42774.1"/>
    <property type="molecule type" value="Genomic_DNA"/>
</dbReference>
<dbReference type="Proteomes" id="UP000283255">
    <property type="component" value="Unassembled WGS sequence"/>
</dbReference>
<feature type="compositionally biased region" description="Low complexity" evidence="1">
    <location>
        <begin position="15"/>
        <end position="27"/>
    </location>
</feature>
<reference evidence="2 3" key="1">
    <citation type="submission" date="2018-09" db="EMBL/GenBank/DDBJ databases">
        <authorList>
            <person name="Wang F."/>
        </authorList>
    </citation>
    <scope>NUCLEOTIDE SEQUENCE [LARGE SCALE GENOMIC DNA]</scope>
    <source>
        <strain evidence="2 3">PLHSC7-2</strain>
    </source>
</reference>
<evidence type="ECO:0000313" key="3">
    <source>
        <dbReference type="Proteomes" id="UP000283255"/>
    </source>
</evidence>
<organism evidence="2 3">
    <name type="scientific">Motilimonas pumila</name>
    <dbReference type="NCBI Taxonomy" id="2303987"/>
    <lineage>
        <taxon>Bacteria</taxon>
        <taxon>Pseudomonadati</taxon>
        <taxon>Pseudomonadota</taxon>
        <taxon>Gammaproteobacteria</taxon>
        <taxon>Alteromonadales</taxon>
        <taxon>Alteromonadales genera incertae sedis</taxon>
        <taxon>Motilimonas</taxon>
    </lineage>
</organism>
<feature type="compositionally biased region" description="Polar residues" evidence="1">
    <location>
        <begin position="28"/>
        <end position="47"/>
    </location>
</feature>
<name>A0A418YE70_9GAMM</name>
<gene>
    <name evidence="2" type="ORF">D1Z90_11840</name>
</gene>
<comment type="caution">
    <text evidence="2">The sequence shown here is derived from an EMBL/GenBank/DDBJ whole genome shotgun (WGS) entry which is preliminary data.</text>
</comment>